<dbReference type="CDD" id="cd01949">
    <property type="entry name" value="GGDEF"/>
    <property type="match status" value="1"/>
</dbReference>
<dbReference type="CDD" id="cd00130">
    <property type="entry name" value="PAS"/>
    <property type="match status" value="2"/>
</dbReference>
<accession>A0A1B1N5K7</accession>
<feature type="domain" description="EAL" evidence="5">
    <location>
        <begin position="503"/>
        <end position="759"/>
    </location>
</feature>
<name>A0A1B1N5K7_9BACL</name>
<organism evidence="7 8">
    <name type="scientific">Paenibacillus yonginensis</name>
    <dbReference type="NCBI Taxonomy" id="1462996"/>
    <lineage>
        <taxon>Bacteria</taxon>
        <taxon>Bacillati</taxon>
        <taxon>Bacillota</taxon>
        <taxon>Bacilli</taxon>
        <taxon>Bacillales</taxon>
        <taxon>Paenibacillaceae</taxon>
        <taxon>Paenibacillus</taxon>
    </lineage>
</organism>
<dbReference type="Pfam" id="PF08447">
    <property type="entry name" value="PAS_3"/>
    <property type="match status" value="1"/>
</dbReference>
<keyword evidence="2" id="KW-0812">Transmembrane</keyword>
<dbReference type="SUPFAM" id="SSF141868">
    <property type="entry name" value="EAL domain-like"/>
    <property type="match status" value="1"/>
</dbReference>
<dbReference type="PANTHER" id="PTHR44757">
    <property type="entry name" value="DIGUANYLATE CYCLASE DGCP"/>
    <property type="match status" value="1"/>
</dbReference>
<dbReference type="SUPFAM" id="SSF55785">
    <property type="entry name" value="PYP-like sensor domain (PAS domain)"/>
    <property type="match status" value="2"/>
</dbReference>
<dbReference type="SMART" id="SM00086">
    <property type="entry name" value="PAC"/>
    <property type="match status" value="2"/>
</dbReference>
<dbReference type="NCBIfam" id="TIGR00229">
    <property type="entry name" value="sensory_box"/>
    <property type="match status" value="2"/>
</dbReference>
<dbReference type="Proteomes" id="UP000092573">
    <property type="component" value="Chromosome"/>
</dbReference>
<dbReference type="CDD" id="cd01948">
    <property type="entry name" value="EAL"/>
    <property type="match status" value="1"/>
</dbReference>
<dbReference type="InterPro" id="IPR000014">
    <property type="entry name" value="PAS"/>
</dbReference>
<dbReference type="SMART" id="SM00091">
    <property type="entry name" value="PAS"/>
    <property type="match status" value="2"/>
</dbReference>
<feature type="domain" description="PAS" evidence="3">
    <location>
        <begin position="41"/>
        <end position="112"/>
    </location>
</feature>
<dbReference type="PROSITE" id="PS50883">
    <property type="entry name" value="EAL"/>
    <property type="match status" value="1"/>
</dbReference>
<dbReference type="EMBL" id="CP014167">
    <property type="protein sequence ID" value="ANS76713.1"/>
    <property type="molecule type" value="Genomic_DNA"/>
</dbReference>
<dbReference type="STRING" id="1462996.AWM70_20780"/>
<dbReference type="PROSITE" id="PS50113">
    <property type="entry name" value="PAC"/>
    <property type="match status" value="1"/>
</dbReference>
<dbReference type="SMART" id="SM00052">
    <property type="entry name" value="EAL"/>
    <property type="match status" value="1"/>
</dbReference>
<dbReference type="PANTHER" id="PTHR44757:SF2">
    <property type="entry name" value="BIOFILM ARCHITECTURE MAINTENANCE PROTEIN MBAA"/>
    <property type="match status" value="1"/>
</dbReference>
<dbReference type="Pfam" id="PF13426">
    <property type="entry name" value="PAS_9"/>
    <property type="match status" value="1"/>
</dbReference>
<evidence type="ECO:0000259" key="5">
    <source>
        <dbReference type="PROSITE" id="PS50883"/>
    </source>
</evidence>
<dbReference type="AlphaFoldDB" id="A0A1B1N5K7"/>
<sequence>MDLNPYVAACFIGLLVFIVVGAVVVLIKFPPFETRRETELTRAFIKETLKHYQIFVWAVDPIKGTVYFSSHASELSGLSREQVMGKPVQQTGLREAGFGGLVDLMEDAVSGEPTEVQEEVRILTPNGKKHVLQVRLSLLGGNRRGTGVYVLSAIDVTESKKIEERFRLAHEGSGAIIWESDMNTHEYTFSKRWNELMGYEERQEPYSAAELLKMIHPDDLEQADEKRQSHLSGEEAAYNAEYRMLTAHGDYRWMQAHGKVLLDSRGRRIRFAGSLIDITDRKNYELQLKASLHELEQMNRELAAMQEELKQQVELLVESQTRLQQNEDNLHKLAYYDPISGLPNRMLLLEKLESTLADPDQQAALLFIDTDNFKDINDSLGHKWGDVLIREAGERLNSMLPKEAMLFRFGGDEFVMLLIGEISPSDLQLLARRLINGFKPPFAAGQGELHLSISIGMALYPLQASGPEELIKNADLALYRAQKQGKSSFVLYDASMQLELQSRMKMEARLLSALDHDEFKLVYQPQVDSSTGRISGFEALLRWENPELGQVAPDKFIQIAEDIRQIIPIGEWVLLTACRFLKKLHNSGYEGYKISVNISVIQLKQEGFVHTMADILQKVDLPAEFLEIEITESLFMESSERNELIAKLDQLRQLGIGIALDDFGTGYSSLDYLRELPITTLKMDKKFVDPIEQDEDSRSLASAILLIGHSLGLKIVAEGVETASQFHFLKTHGCDKIQGYLFSKPLGEAEVAGLLSKWDDGRA</sequence>
<evidence type="ECO:0000259" key="4">
    <source>
        <dbReference type="PROSITE" id="PS50113"/>
    </source>
</evidence>
<evidence type="ECO:0000259" key="6">
    <source>
        <dbReference type="PROSITE" id="PS50887"/>
    </source>
</evidence>
<feature type="domain" description="GGDEF" evidence="6">
    <location>
        <begin position="361"/>
        <end position="494"/>
    </location>
</feature>
<dbReference type="Gene3D" id="3.30.450.20">
    <property type="entry name" value="PAS domain"/>
    <property type="match status" value="2"/>
</dbReference>
<feature type="transmembrane region" description="Helical" evidence="2">
    <location>
        <begin position="6"/>
        <end position="27"/>
    </location>
</feature>
<dbReference type="Pfam" id="PF00990">
    <property type="entry name" value="GGDEF"/>
    <property type="match status" value="1"/>
</dbReference>
<dbReference type="InterPro" id="IPR013655">
    <property type="entry name" value="PAS_fold_3"/>
</dbReference>
<dbReference type="InterPro" id="IPR001610">
    <property type="entry name" value="PAC"/>
</dbReference>
<gene>
    <name evidence="7" type="ORF">AWM70_20780</name>
</gene>
<dbReference type="InterPro" id="IPR029787">
    <property type="entry name" value="Nucleotide_cyclase"/>
</dbReference>
<dbReference type="InterPro" id="IPR000700">
    <property type="entry name" value="PAS-assoc_C"/>
</dbReference>
<protein>
    <recommendedName>
        <fullName evidence="9">Diguanylate cyclase</fullName>
    </recommendedName>
</protein>
<dbReference type="InterPro" id="IPR035919">
    <property type="entry name" value="EAL_sf"/>
</dbReference>
<evidence type="ECO:0000313" key="7">
    <source>
        <dbReference type="EMBL" id="ANS76713.1"/>
    </source>
</evidence>
<dbReference type="InterPro" id="IPR000160">
    <property type="entry name" value="GGDEF_dom"/>
</dbReference>
<proteinExistence type="predicted"/>
<keyword evidence="2" id="KW-1133">Transmembrane helix</keyword>
<evidence type="ECO:0008006" key="9">
    <source>
        <dbReference type="Google" id="ProtNLM"/>
    </source>
</evidence>
<evidence type="ECO:0000313" key="8">
    <source>
        <dbReference type="Proteomes" id="UP000092573"/>
    </source>
</evidence>
<feature type="coiled-coil region" evidence="1">
    <location>
        <begin position="281"/>
        <end position="326"/>
    </location>
</feature>
<evidence type="ECO:0000256" key="2">
    <source>
        <dbReference type="SAM" id="Phobius"/>
    </source>
</evidence>
<dbReference type="InterPro" id="IPR052155">
    <property type="entry name" value="Biofilm_reg_signaling"/>
</dbReference>
<dbReference type="SUPFAM" id="SSF55073">
    <property type="entry name" value="Nucleotide cyclase"/>
    <property type="match status" value="1"/>
</dbReference>
<feature type="domain" description="PAS" evidence="3">
    <location>
        <begin position="162"/>
        <end position="234"/>
    </location>
</feature>
<dbReference type="KEGG" id="pyg:AWM70_20780"/>
<dbReference type="InterPro" id="IPR043128">
    <property type="entry name" value="Rev_trsase/Diguanyl_cyclase"/>
</dbReference>
<dbReference type="Gene3D" id="3.30.70.270">
    <property type="match status" value="1"/>
</dbReference>
<keyword evidence="2" id="KW-0472">Membrane</keyword>
<dbReference type="SMART" id="SM00267">
    <property type="entry name" value="GGDEF"/>
    <property type="match status" value="1"/>
</dbReference>
<dbReference type="Pfam" id="PF00563">
    <property type="entry name" value="EAL"/>
    <property type="match status" value="1"/>
</dbReference>
<feature type="domain" description="PAC" evidence="4">
    <location>
        <begin position="238"/>
        <end position="290"/>
    </location>
</feature>
<keyword evidence="8" id="KW-1185">Reference proteome</keyword>
<evidence type="ECO:0000256" key="1">
    <source>
        <dbReference type="SAM" id="Coils"/>
    </source>
</evidence>
<dbReference type="PROSITE" id="PS50887">
    <property type="entry name" value="GGDEF"/>
    <property type="match status" value="1"/>
</dbReference>
<dbReference type="InterPro" id="IPR035965">
    <property type="entry name" value="PAS-like_dom_sf"/>
</dbReference>
<evidence type="ECO:0000259" key="3">
    <source>
        <dbReference type="PROSITE" id="PS50112"/>
    </source>
</evidence>
<keyword evidence="1" id="KW-0175">Coiled coil</keyword>
<dbReference type="Gene3D" id="3.20.20.450">
    <property type="entry name" value="EAL domain"/>
    <property type="match status" value="1"/>
</dbReference>
<dbReference type="NCBIfam" id="TIGR00254">
    <property type="entry name" value="GGDEF"/>
    <property type="match status" value="1"/>
</dbReference>
<dbReference type="InterPro" id="IPR001633">
    <property type="entry name" value="EAL_dom"/>
</dbReference>
<reference evidence="7 8" key="1">
    <citation type="submission" date="2016-01" db="EMBL/GenBank/DDBJ databases">
        <title>Complete Genome Sequence of Paenibacillus yonginensis DCY84, a novel Plant Growth-Promoting Bacteria with Elicitation of Induced Systemic Resistance.</title>
        <authorList>
            <person name="Kim Y.J."/>
            <person name="Yang D.C."/>
            <person name="Sukweenadhi J."/>
        </authorList>
    </citation>
    <scope>NUCLEOTIDE SEQUENCE [LARGE SCALE GENOMIC DNA]</scope>
    <source>
        <strain evidence="7 8">DCY84</strain>
    </source>
</reference>
<dbReference type="PROSITE" id="PS50112">
    <property type="entry name" value="PAS"/>
    <property type="match status" value="2"/>
</dbReference>